<organism evidence="9 10">
    <name type="scientific">Dimargaris verticillata</name>
    <dbReference type="NCBI Taxonomy" id="2761393"/>
    <lineage>
        <taxon>Eukaryota</taxon>
        <taxon>Fungi</taxon>
        <taxon>Fungi incertae sedis</taxon>
        <taxon>Zoopagomycota</taxon>
        <taxon>Kickxellomycotina</taxon>
        <taxon>Dimargaritomycetes</taxon>
        <taxon>Dimargaritales</taxon>
        <taxon>Dimargaritaceae</taxon>
        <taxon>Dimargaris</taxon>
    </lineage>
</organism>
<dbReference type="PROSITE" id="PS50089">
    <property type="entry name" value="ZF_RING_2"/>
    <property type="match status" value="1"/>
</dbReference>
<keyword evidence="7" id="KW-0732">Signal</keyword>
<dbReference type="PANTHER" id="PTHR14155:SF627">
    <property type="entry name" value="OS06G0192800 PROTEIN"/>
    <property type="match status" value="1"/>
</dbReference>
<gene>
    <name evidence="9" type="ORF">H4R34_001792</name>
</gene>
<keyword evidence="6" id="KW-0812">Transmembrane</keyword>
<dbReference type="InterPro" id="IPR053238">
    <property type="entry name" value="RING-H2_zinc_finger"/>
</dbReference>
<feature type="compositionally biased region" description="Polar residues" evidence="5">
    <location>
        <begin position="288"/>
        <end position="305"/>
    </location>
</feature>
<feature type="domain" description="RING-type" evidence="8">
    <location>
        <begin position="374"/>
        <end position="416"/>
    </location>
</feature>
<dbReference type="Gene3D" id="3.30.40.10">
    <property type="entry name" value="Zinc/RING finger domain, C3HC4 (zinc finger)"/>
    <property type="match status" value="1"/>
</dbReference>
<name>A0A9W8E9Y1_9FUNG</name>
<sequence length="453" mass="50468">MRSRLAAWVGCALAWVTIAHAKQLNIETATTIFSADLSTTVSSTLATTYNLSISDYWYRDVNEFPLEGILYKFTKSRNRTFEPDQNYYALLNFEEVQYEVMGTNDFTNPKTNGILVYRDKSPISTQTLSWSANRPVFLIDAETAKKLEQQIDDTDSDNPSYTPNKRSVRRVPNAKYAQRLYARLELTSGDGSSKDQPASASSNTVMYVAIAAGVILAVILAIMFSFWFMFTRRKRRFERSLAALRAQGISTLEHALGDEKIKPLDPLLLHYLGIIDTKKQDLSKLPKPSTNKPQTGSGKTSQSEQGEGAVPAATEPEPAQPGITEKVVQWTAKLVQSKSSGSTGDMGQSTSIVGRLREITSLSTSSLRSSHDKCAICLEHLRREKCARQLPCHHVYHMGCIDQWLTEKSAICPICRFDCAKYCLAKAGPKARKDLKESSGSTTDTETNSFYLY</sequence>
<protein>
    <recommendedName>
        <fullName evidence="8">RING-type domain-containing protein</fullName>
    </recommendedName>
</protein>
<accession>A0A9W8E9Y1</accession>
<feature type="transmembrane region" description="Helical" evidence="6">
    <location>
        <begin position="205"/>
        <end position="230"/>
    </location>
</feature>
<evidence type="ECO:0000313" key="10">
    <source>
        <dbReference type="Proteomes" id="UP001151582"/>
    </source>
</evidence>
<keyword evidence="2 4" id="KW-0863">Zinc-finger</keyword>
<keyword evidence="6" id="KW-1133">Transmembrane helix</keyword>
<evidence type="ECO:0000256" key="1">
    <source>
        <dbReference type="ARBA" id="ARBA00022723"/>
    </source>
</evidence>
<keyword evidence="3" id="KW-0862">Zinc</keyword>
<feature type="chain" id="PRO_5040810532" description="RING-type domain-containing protein" evidence="7">
    <location>
        <begin position="22"/>
        <end position="453"/>
    </location>
</feature>
<dbReference type="Pfam" id="PF13639">
    <property type="entry name" value="zf-RING_2"/>
    <property type="match status" value="1"/>
</dbReference>
<evidence type="ECO:0000256" key="2">
    <source>
        <dbReference type="ARBA" id="ARBA00022771"/>
    </source>
</evidence>
<reference evidence="9" key="1">
    <citation type="submission" date="2022-07" db="EMBL/GenBank/DDBJ databases">
        <title>Phylogenomic reconstructions and comparative analyses of Kickxellomycotina fungi.</title>
        <authorList>
            <person name="Reynolds N.K."/>
            <person name="Stajich J.E."/>
            <person name="Barry K."/>
            <person name="Grigoriev I.V."/>
            <person name="Crous P."/>
            <person name="Smith M.E."/>
        </authorList>
    </citation>
    <scope>NUCLEOTIDE SEQUENCE</scope>
    <source>
        <strain evidence="9">RSA 567</strain>
    </source>
</reference>
<keyword evidence="6" id="KW-0472">Membrane</keyword>
<evidence type="ECO:0000256" key="4">
    <source>
        <dbReference type="PROSITE-ProRule" id="PRU00175"/>
    </source>
</evidence>
<evidence type="ECO:0000259" key="8">
    <source>
        <dbReference type="PROSITE" id="PS50089"/>
    </source>
</evidence>
<keyword evidence="1" id="KW-0479">Metal-binding</keyword>
<dbReference type="EMBL" id="JANBQB010000098">
    <property type="protein sequence ID" value="KAJ1982196.1"/>
    <property type="molecule type" value="Genomic_DNA"/>
</dbReference>
<evidence type="ECO:0000256" key="6">
    <source>
        <dbReference type="SAM" id="Phobius"/>
    </source>
</evidence>
<feature type="signal peptide" evidence="7">
    <location>
        <begin position="1"/>
        <end position="21"/>
    </location>
</feature>
<feature type="region of interest" description="Disordered" evidence="5">
    <location>
        <begin position="282"/>
        <end position="322"/>
    </location>
</feature>
<dbReference type="SUPFAM" id="SSF57850">
    <property type="entry name" value="RING/U-box"/>
    <property type="match status" value="1"/>
</dbReference>
<proteinExistence type="predicted"/>
<dbReference type="InterPro" id="IPR001841">
    <property type="entry name" value="Znf_RING"/>
</dbReference>
<dbReference type="OrthoDB" id="8062037at2759"/>
<evidence type="ECO:0000256" key="3">
    <source>
        <dbReference type="ARBA" id="ARBA00022833"/>
    </source>
</evidence>
<dbReference type="SMART" id="SM00184">
    <property type="entry name" value="RING"/>
    <property type="match status" value="1"/>
</dbReference>
<keyword evidence="10" id="KW-1185">Reference proteome</keyword>
<dbReference type="GO" id="GO:0008270">
    <property type="term" value="F:zinc ion binding"/>
    <property type="evidence" value="ECO:0007669"/>
    <property type="project" value="UniProtKB-KW"/>
</dbReference>
<evidence type="ECO:0000256" key="5">
    <source>
        <dbReference type="SAM" id="MobiDB-lite"/>
    </source>
</evidence>
<feature type="compositionally biased region" description="Polar residues" evidence="5">
    <location>
        <begin position="438"/>
        <end position="453"/>
    </location>
</feature>
<evidence type="ECO:0000256" key="7">
    <source>
        <dbReference type="SAM" id="SignalP"/>
    </source>
</evidence>
<comment type="caution">
    <text evidence="9">The sequence shown here is derived from an EMBL/GenBank/DDBJ whole genome shotgun (WGS) entry which is preliminary data.</text>
</comment>
<dbReference type="InterPro" id="IPR013083">
    <property type="entry name" value="Znf_RING/FYVE/PHD"/>
</dbReference>
<evidence type="ECO:0000313" key="9">
    <source>
        <dbReference type="EMBL" id="KAJ1982196.1"/>
    </source>
</evidence>
<dbReference type="PANTHER" id="PTHR14155">
    <property type="entry name" value="RING FINGER DOMAIN-CONTAINING"/>
    <property type="match status" value="1"/>
</dbReference>
<feature type="region of interest" description="Disordered" evidence="5">
    <location>
        <begin position="434"/>
        <end position="453"/>
    </location>
</feature>
<dbReference type="AlphaFoldDB" id="A0A9W8E9Y1"/>
<dbReference type="Proteomes" id="UP001151582">
    <property type="component" value="Unassembled WGS sequence"/>
</dbReference>